<evidence type="ECO:0000313" key="2">
    <source>
        <dbReference type="EMBL" id="AKA26241.1"/>
    </source>
</evidence>
<evidence type="ECO:0000313" key="3">
    <source>
        <dbReference type="Proteomes" id="UP000032748"/>
    </source>
</evidence>
<reference evidence="2 3" key="1">
    <citation type="journal article" date="2015" name="Mol. Plant Microbe Interact.">
        <title>Comparative Genomic Analysis of Pseudomonas chlororaphis PCL1606 Reveals New Insight into Antifungal Compounds Involved in Biocontrol.</title>
        <authorList>
            <person name="Calderon C.E."/>
            <person name="Ramos C."/>
            <person name="de Vicente A."/>
            <person name="Cazorla F.M."/>
        </authorList>
    </citation>
    <scope>NUCLEOTIDE SEQUENCE [LARGE SCALE GENOMIC DNA]</scope>
    <source>
        <strain evidence="2 3">PCL1606</strain>
    </source>
</reference>
<dbReference type="PATRIC" id="fig|587753.10.peg.4788"/>
<accession>A0A0D5Y4M9</accession>
<gene>
    <name evidence="2" type="ORF">PCL1606_47940</name>
</gene>
<name>A0A0D5Y4M9_9PSED</name>
<feature type="compositionally biased region" description="Basic residues" evidence="1">
    <location>
        <begin position="1"/>
        <end position="19"/>
    </location>
</feature>
<dbReference type="KEGG" id="pcz:PCL1606_47940"/>
<dbReference type="EMBL" id="CP011110">
    <property type="protein sequence ID" value="AKA26241.1"/>
    <property type="molecule type" value="Genomic_DNA"/>
</dbReference>
<organism evidence="2 3">
    <name type="scientific">Pseudomonas chlororaphis</name>
    <dbReference type="NCBI Taxonomy" id="587753"/>
    <lineage>
        <taxon>Bacteria</taxon>
        <taxon>Pseudomonadati</taxon>
        <taxon>Pseudomonadota</taxon>
        <taxon>Gammaproteobacteria</taxon>
        <taxon>Pseudomonadales</taxon>
        <taxon>Pseudomonadaceae</taxon>
        <taxon>Pseudomonas</taxon>
    </lineage>
</organism>
<evidence type="ECO:0000256" key="1">
    <source>
        <dbReference type="SAM" id="MobiDB-lite"/>
    </source>
</evidence>
<dbReference type="AlphaFoldDB" id="A0A0D5Y4M9"/>
<feature type="region of interest" description="Disordered" evidence="1">
    <location>
        <begin position="1"/>
        <end position="47"/>
    </location>
</feature>
<dbReference type="Proteomes" id="UP000032748">
    <property type="component" value="Chromosome"/>
</dbReference>
<proteinExistence type="predicted"/>
<sequence length="74" mass="8314">MARTPHRTRKDKCTRRKATGHPGISSCERVEAPPIRAGGGHVRKHPRPLTGTVLNQLDTQLLGWFSSRPLPFYI</sequence>
<protein>
    <submittedName>
        <fullName evidence="2">Uncharacterized protein</fullName>
    </submittedName>
</protein>